<protein>
    <submittedName>
        <fullName evidence="1">Uncharacterized protein</fullName>
    </submittedName>
</protein>
<sequence length="490" mass="56376">MMTKMSNGIKTVHLPYVPRDAFIPFHNRSKRKTVIVAHRRAGKTYSVIQDLVARALNFQKRNGKTGQLFKKPIFAYVCPYKGQAKKVAWEYLIDFTKDIPGIKKNETELWIEIPTVTGDKARIFLAGADNPDNLRGQYFDGVVLDEYGDMKPEVYSTVLRPALSDRMGWVVFMGTPKGKNDFYKRWQLALQKPNEYFSICLKASDSGILDPREIEDMKSEMEVEEWEQELECSFDAAFRGSFYGKHIAVAQAQNKFRSLIDLQCPYGYVIGEPVSLAMDLGRADAAVIWFWQVINGEVRFFDYWEQSGFDAEEVCDMLALKPYTYEAVWLPHDAKHHTFATKKSVIDTFMAHDLPARIAPDPDAGRRIMHGIDAVRKFLRLGHFAIDSDRCHRGIEALKNYSRKFSRTSNTFSSDADHNEWSHGADAFRYAVLSISDDDIGRSIERARDRQYRIENPNQINTRRMTFDEALAARDRQLFARSSNLSRAYD</sequence>
<reference evidence="1 2" key="1">
    <citation type="submission" date="2016-10" db="EMBL/GenBank/DDBJ databases">
        <title>Updated version of Genome Assembly of Janthinobacterium lividum ERGS5:01.</title>
        <authorList>
            <person name="Kumar R."/>
            <person name="Acharya V."/>
            <person name="Singh D."/>
        </authorList>
    </citation>
    <scope>NUCLEOTIDE SEQUENCE [LARGE SCALE GENOMIC DNA]</scope>
    <source>
        <strain evidence="1 2">ERGS5:01</strain>
    </source>
</reference>
<name>A0A1E8PPF9_9BURK</name>
<dbReference type="Gene3D" id="3.40.50.300">
    <property type="entry name" value="P-loop containing nucleotide triphosphate hydrolases"/>
    <property type="match status" value="1"/>
</dbReference>
<dbReference type="Proteomes" id="UP000092634">
    <property type="component" value="Unassembled WGS sequence"/>
</dbReference>
<organism evidence="1 2">
    <name type="scientific">Janthinobacterium lividum</name>
    <dbReference type="NCBI Taxonomy" id="29581"/>
    <lineage>
        <taxon>Bacteria</taxon>
        <taxon>Pseudomonadati</taxon>
        <taxon>Pseudomonadota</taxon>
        <taxon>Betaproteobacteria</taxon>
        <taxon>Burkholderiales</taxon>
        <taxon>Oxalobacteraceae</taxon>
        <taxon>Janthinobacterium</taxon>
    </lineage>
</organism>
<dbReference type="EMBL" id="MAQB02000001">
    <property type="protein sequence ID" value="OFJ48105.1"/>
    <property type="molecule type" value="Genomic_DNA"/>
</dbReference>
<evidence type="ECO:0000313" key="1">
    <source>
        <dbReference type="EMBL" id="OFJ48105.1"/>
    </source>
</evidence>
<dbReference type="Pfam" id="PF03237">
    <property type="entry name" value="Terminase_6N"/>
    <property type="match status" value="1"/>
</dbReference>
<dbReference type="Gene3D" id="3.30.420.280">
    <property type="match status" value="1"/>
</dbReference>
<gene>
    <name evidence="1" type="ORF">BA896_003050</name>
</gene>
<evidence type="ECO:0000313" key="2">
    <source>
        <dbReference type="Proteomes" id="UP000092634"/>
    </source>
</evidence>
<dbReference type="AlphaFoldDB" id="A0A1E8PPF9"/>
<accession>A0A1E8PPF9</accession>
<dbReference type="InterPro" id="IPR027417">
    <property type="entry name" value="P-loop_NTPase"/>
</dbReference>
<comment type="caution">
    <text evidence="1">The sequence shown here is derived from an EMBL/GenBank/DDBJ whole genome shotgun (WGS) entry which is preliminary data.</text>
</comment>
<proteinExistence type="predicted"/>